<dbReference type="InParanoid" id="A0A136J6G1"/>
<dbReference type="OrthoDB" id="5382953at2759"/>
<evidence type="ECO:0000313" key="3">
    <source>
        <dbReference type="Proteomes" id="UP000070501"/>
    </source>
</evidence>
<dbReference type="STRING" id="196109.A0A136J6G1"/>
<protein>
    <recommendedName>
        <fullName evidence="4">DNA (cytosine-5)-methyltransferase 1 replication foci domain-containing protein</fullName>
    </recommendedName>
</protein>
<dbReference type="AlphaFoldDB" id="A0A136J6G1"/>
<dbReference type="EMBL" id="KQ964248">
    <property type="protein sequence ID" value="KXJ92764.1"/>
    <property type="molecule type" value="Genomic_DNA"/>
</dbReference>
<organism evidence="2 3">
    <name type="scientific">Microdochium bolleyi</name>
    <dbReference type="NCBI Taxonomy" id="196109"/>
    <lineage>
        <taxon>Eukaryota</taxon>
        <taxon>Fungi</taxon>
        <taxon>Dikarya</taxon>
        <taxon>Ascomycota</taxon>
        <taxon>Pezizomycotina</taxon>
        <taxon>Sordariomycetes</taxon>
        <taxon>Xylariomycetidae</taxon>
        <taxon>Xylariales</taxon>
        <taxon>Microdochiaceae</taxon>
        <taxon>Microdochium</taxon>
    </lineage>
</organism>
<proteinExistence type="predicted"/>
<feature type="region of interest" description="Disordered" evidence="1">
    <location>
        <begin position="252"/>
        <end position="332"/>
    </location>
</feature>
<feature type="region of interest" description="Disordered" evidence="1">
    <location>
        <begin position="442"/>
        <end position="546"/>
    </location>
</feature>
<gene>
    <name evidence="2" type="ORF">Micbo1qcDRAFT_232469</name>
</gene>
<name>A0A136J6G1_9PEZI</name>
<evidence type="ECO:0008006" key="4">
    <source>
        <dbReference type="Google" id="ProtNLM"/>
    </source>
</evidence>
<evidence type="ECO:0000256" key="1">
    <source>
        <dbReference type="SAM" id="MobiDB-lite"/>
    </source>
</evidence>
<evidence type="ECO:0000313" key="2">
    <source>
        <dbReference type="EMBL" id="KXJ92764.1"/>
    </source>
</evidence>
<keyword evidence="3" id="KW-1185">Reference proteome</keyword>
<accession>A0A136J6G1</accession>
<feature type="compositionally biased region" description="Acidic residues" evidence="1">
    <location>
        <begin position="501"/>
        <end position="514"/>
    </location>
</feature>
<dbReference type="Proteomes" id="UP000070501">
    <property type="component" value="Unassembled WGS sequence"/>
</dbReference>
<reference evidence="3" key="1">
    <citation type="submission" date="2016-02" db="EMBL/GenBank/DDBJ databases">
        <title>Draft genome sequence of Microdochium bolleyi, a fungal endophyte of beachgrass.</title>
        <authorList>
            <consortium name="DOE Joint Genome Institute"/>
            <person name="David A.S."/>
            <person name="May G."/>
            <person name="Haridas S."/>
            <person name="Lim J."/>
            <person name="Wang M."/>
            <person name="Labutti K."/>
            <person name="Lipzen A."/>
            <person name="Barry K."/>
            <person name="Grigoriev I.V."/>
        </authorList>
    </citation>
    <scope>NUCLEOTIDE SEQUENCE [LARGE SCALE GENOMIC DNA]</scope>
    <source>
        <strain evidence="3">J235TASD1</strain>
    </source>
</reference>
<sequence>MPPRRKRALSNSTVATVDEATVPYFRESSVLKKVPPAVHNDDWPCFLLLDATIYDKHGQMASQLDVDLEGPFVIRGRLALDKDQESRLISRSGKNRDTCVQIENSASFAVALKEEENGPPLPVLWASGEAGWYEIVPSDKYKAIGHAMFQAISLHYSVIDQYNTALQKLKKKKGKKKSLSDVHLELNEVLFQFAVQEGEGLTLPEAIQRCDDNAIFFLSHFQKSLPFYKWLADKHPDVVSRLANRTLHDSAPINIPGLEAADPADPRYRVKSQSHDTANSTSRRGRGGSRQQSTNSLVESDPKPVDLASRPKRKSSPTSKADVEMKDTAQAPQAQKVGFDALLAFLEDERKDLEAAKAADPRKKSFKDLTPKSWHTKVYLSCSIANYGGGTDVCTYYAAELARQLGPEWHDSQLYRWAQQNVNTKPTFEHITEEKILSMVRRQKKPRGPLGSTTAVNNAAPCTPQATSGGKQLPHPGRTGGKQSILRPVYSKKRARGFTGSDDDDDEMDLDDEGGAGSHQPKRYRRANGHASSSSSEDDEDGLPDSPLAKLVVTAEGLPSTFASGPNSTWTCEEPDCGYVVRGADDDEGQELINAHYEEHEEQAREMMHEMETSRVNLAMQEGKKGHLPIDHLLEKIRGLSGSPAGAAEAMLDTGELLPRPIKRSLLI</sequence>